<keyword evidence="8" id="KW-1185">Reference proteome</keyword>
<dbReference type="Ensembl" id="ENSACIT00000030627.1">
    <property type="protein sequence ID" value="ENSACIP00000029846.1"/>
    <property type="gene ID" value="ENSACIG00000023038.1"/>
</dbReference>
<dbReference type="Gene3D" id="2.20.100.10">
    <property type="entry name" value="Thrombospondin type-1 (TSP1) repeat"/>
    <property type="match status" value="5"/>
</dbReference>
<evidence type="ECO:0000256" key="2">
    <source>
        <dbReference type="ARBA" id="ARBA00022525"/>
    </source>
</evidence>
<proteinExistence type="predicted"/>
<evidence type="ECO:0000256" key="1">
    <source>
        <dbReference type="ARBA" id="ARBA00004613"/>
    </source>
</evidence>
<dbReference type="InterPro" id="IPR054019">
    <property type="entry name" value="CFP_TSR_C"/>
</dbReference>
<evidence type="ECO:0000256" key="4">
    <source>
        <dbReference type="ARBA" id="ARBA00022737"/>
    </source>
</evidence>
<dbReference type="Pfam" id="PF22195">
    <property type="entry name" value="TSP1_CFP_C"/>
    <property type="match status" value="1"/>
</dbReference>
<evidence type="ECO:0000256" key="3">
    <source>
        <dbReference type="ARBA" id="ARBA00022729"/>
    </source>
</evidence>
<dbReference type="FunFam" id="2.20.100.10:FF:000001">
    <property type="entry name" value="semaphorin-5A isoform X1"/>
    <property type="match status" value="4"/>
</dbReference>
<dbReference type="PANTHER" id="PTHR22906:SF43">
    <property type="entry name" value="PROPERDIN"/>
    <property type="match status" value="1"/>
</dbReference>
<dbReference type="AlphaFoldDB" id="A0A3Q0TCJ0"/>
<keyword evidence="5" id="KW-1015">Disulfide bond</keyword>
<protein>
    <recommendedName>
        <fullName evidence="9">Complement factor properdin</fullName>
    </recommendedName>
</protein>
<evidence type="ECO:0000313" key="8">
    <source>
        <dbReference type="Proteomes" id="UP000261340"/>
    </source>
</evidence>
<dbReference type="PANTHER" id="PTHR22906">
    <property type="entry name" value="PROPERDIN"/>
    <property type="match status" value="1"/>
</dbReference>
<name>A0A3Q0TCJ0_AMPCI</name>
<dbReference type="SMART" id="SM00209">
    <property type="entry name" value="TSP1"/>
    <property type="match status" value="6"/>
</dbReference>
<dbReference type="PROSITE" id="PS50092">
    <property type="entry name" value="TSP1"/>
    <property type="match status" value="6"/>
</dbReference>
<keyword evidence="3" id="KW-0732">Signal</keyword>
<evidence type="ECO:0008006" key="9">
    <source>
        <dbReference type="Google" id="ProtNLM"/>
    </source>
</evidence>
<evidence type="ECO:0000256" key="5">
    <source>
        <dbReference type="ARBA" id="ARBA00023157"/>
    </source>
</evidence>
<sequence length="457" mass="49129">MACSGPSEETERCAAHSTCPGNLNLPILGQTLPPSGDLMLLAPGHTDKCHSCFFLIFKLSLSTCPSPVCVSVHGGWSSWFGWSHCSASCISKSGGDAIIPSRVRHRSCSNPSPSNNTSPPGNSCPGDAFQVQHCSELPNCAEDGNWGAWAPFGQCSVSCGVGLQLSLRMCDSPTPKYGGKLCDGPSTRSTICQSPCPVDGFWSGWSSWGECSESCISQGRAVRRTRQRSCSNPAPSSNPPGQDCQGHSHQTENCDHLPFCPVDGGWGSWSPFSSCPVTCGVGLQVSVRRCDSPATQHGGRPCPGEGRQTRICSTKVHCPVDGVWSEWSEWKQCKFPGGRNIRCKKTAGSHLRSRHCLHRAHNGTICIGDNLTEMQVCYDIEGCDLKGRRDPWTSWSLCEPPCGKNSIRSRKKICNLYPPRATGKASFYGTPKVDCGPLADGEQLEQSQPCMNVPACT</sequence>
<keyword evidence="4" id="KW-0677">Repeat</keyword>
<feature type="region of interest" description="Disordered" evidence="6">
    <location>
        <begin position="227"/>
        <end position="246"/>
    </location>
</feature>
<organism evidence="7 8">
    <name type="scientific">Amphilophus citrinellus</name>
    <name type="common">Midas cichlid</name>
    <name type="synonym">Cichlasoma citrinellum</name>
    <dbReference type="NCBI Taxonomy" id="61819"/>
    <lineage>
        <taxon>Eukaryota</taxon>
        <taxon>Metazoa</taxon>
        <taxon>Chordata</taxon>
        <taxon>Craniata</taxon>
        <taxon>Vertebrata</taxon>
        <taxon>Euteleostomi</taxon>
        <taxon>Actinopterygii</taxon>
        <taxon>Neopterygii</taxon>
        <taxon>Teleostei</taxon>
        <taxon>Neoteleostei</taxon>
        <taxon>Acanthomorphata</taxon>
        <taxon>Ovalentaria</taxon>
        <taxon>Cichlomorphae</taxon>
        <taxon>Cichliformes</taxon>
        <taxon>Cichlidae</taxon>
        <taxon>New World cichlids</taxon>
        <taxon>Cichlasomatinae</taxon>
        <taxon>Heroini</taxon>
        <taxon>Amphilophus</taxon>
    </lineage>
</organism>
<dbReference type="InterPro" id="IPR036383">
    <property type="entry name" value="TSP1_rpt_sf"/>
</dbReference>
<evidence type="ECO:0000313" key="7">
    <source>
        <dbReference type="Ensembl" id="ENSACIP00000029846.1"/>
    </source>
</evidence>
<dbReference type="Proteomes" id="UP000261340">
    <property type="component" value="Unplaced"/>
</dbReference>
<dbReference type="GeneTree" id="ENSGT00440000038972"/>
<evidence type="ECO:0000256" key="6">
    <source>
        <dbReference type="SAM" id="MobiDB-lite"/>
    </source>
</evidence>
<dbReference type="STRING" id="61819.ENSACIP00000029846"/>
<dbReference type="Pfam" id="PF00090">
    <property type="entry name" value="TSP_1"/>
    <property type="match status" value="4"/>
</dbReference>
<reference evidence="7" key="1">
    <citation type="submission" date="2025-08" db="UniProtKB">
        <authorList>
            <consortium name="Ensembl"/>
        </authorList>
    </citation>
    <scope>IDENTIFICATION</scope>
</reference>
<keyword evidence="2" id="KW-0964">Secreted</keyword>
<dbReference type="InterPro" id="IPR052065">
    <property type="entry name" value="Compl_asym_regulator"/>
</dbReference>
<accession>A0A3Q0TCJ0</accession>
<dbReference type="SUPFAM" id="SSF82895">
    <property type="entry name" value="TSP-1 type 1 repeat"/>
    <property type="match status" value="5"/>
</dbReference>
<reference evidence="7" key="2">
    <citation type="submission" date="2025-09" db="UniProtKB">
        <authorList>
            <consortium name="Ensembl"/>
        </authorList>
    </citation>
    <scope>IDENTIFICATION</scope>
</reference>
<dbReference type="PRINTS" id="PR01705">
    <property type="entry name" value="TSP1REPEAT"/>
</dbReference>
<comment type="subcellular location">
    <subcellularLocation>
        <location evidence="1">Secreted</location>
    </subcellularLocation>
</comment>
<dbReference type="InterPro" id="IPR000884">
    <property type="entry name" value="TSP1_rpt"/>
</dbReference>